<protein>
    <submittedName>
        <fullName evidence="3">ATP/GTP-binding protein</fullName>
    </submittedName>
</protein>
<evidence type="ECO:0000256" key="2">
    <source>
        <dbReference type="SAM" id="SignalP"/>
    </source>
</evidence>
<comment type="caution">
    <text evidence="3">The sequence shown here is derived from an EMBL/GenBank/DDBJ whole genome shotgun (WGS) entry which is preliminary data.</text>
</comment>
<dbReference type="RefSeq" id="WP_150955782.1">
    <property type="nucleotide sequence ID" value="NZ_VZRB01000034.1"/>
</dbReference>
<dbReference type="EMBL" id="VZRB01000034">
    <property type="protein sequence ID" value="KAB1141148.1"/>
    <property type="molecule type" value="Genomic_DNA"/>
</dbReference>
<keyword evidence="4" id="KW-1185">Reference proteome</keyword>
<dbReference type="AlphaFoldDB" id="A0A6H9UTB8"/>
<feature type="signal peptide" evidence="2">
    <location>
        <begin position="1"/>
        <end position="25"/>
    </location>
</feature>
<dbReference type="Proteomes" id="UP000442707">
    <property type="component" value="Unassembled WGS sequence"/>
</dbReference>
<evidence type="ECO:0000313" key="3">
    <source>
        <dbReference type="EMBL" id="KAB1141148.1"/>
    </source>
</evidence>
<accession>A0A6H9UTB8</accession>
<evidence type="ECO:0000313" key="4">
    <source>
        <dbReference type="Proteomes" id="UP000442707"/>
    </source>
</evidence>
<feature type="region of interest" description="Disordered" evidence="1">
    <location>
        <begin position="48"/>
        <end position="75"/>
    </location>
</feature>
<organism evidence="3 4">
    <name type="scientific">Streptomyces luteolifulvus</name>
    <dbReference type="NCBI Taxonomy" id="2615112"/>
    <lineage>
        <taxon>Bacteria</taxon>
        <taxon>Bacillati</taxon>
        <taxon>Actinomycetota</taxon>
        <taxon>Actinomycetes</taxon>
        <taxon>Kitasatosporales</taxon>
        <taxon>Streptomycetaceae</taxon>
        <taxon>Streptomyces</taxon>
    </lineage>
</organism>
<proteinExistence type="predicted"/>
<gene>
    <name evidence="3" type="ORF">F7R91_33625</name>
</gene>
<name>A0A6H9UTB8_9ACTN</name>
<sequence>MLKRSIVITAATLVATLAAPVSAYAEDDPQGDGSTDCSLFTCQVEVDVPGQGGGQAGGTDGTSGPGRSSSSDGDDDAFKKVCRYTLADPQPPAGSLDWHGHEPGDGAVYEQECGIGDFTNTIARMVWLPEPPEQETIDPAVLAQQAVDKMTLLGPDIGITPKPGGKGVVGMPVYMWTEKGPETYGPNTASASAGGLTVTAIAKVKKIVWRMGDGQAVTCTTAGTPYKAAYGKQPSPDCGYRYTEPSSTTSTGKYHVTATSTWTIDWQVTGGGGQTGQLTEIRNSAVDITVAEVQVLN</sequence>
<reference evidence="3 4" key="1">
    <citation type="submission" date="2019-09" db="EMBL/GenBank/DDBJ databases">
        <title>Screening of Novel Bioactive Compounds from Soil-Associated.</title>
        <authorList>
            <person name="Zhao S."/>
        </authorList>
    </citation>
    <scope>NUCLEOTIDE SEQUENCE [LARGE SCALE GENOMIC DNA]</scope>
    <source>
        <strain evidence="3 4">HIT-DPA4</strain>
    </source>
</reference>
<feature type="chain" id="PRO_5026359563" evidence="2">
    <location>
        <begin position="26"/>
        <end position="297"/>
    </location>
</feature>
<keyword evidence="2" id="KW-0732">Signal</keyword>
<evidence type="ECO:0000256" key="1">
    <source>
        <dbReference type="SAM" id="MobiDB-lite"/>
    </source>
</evidence>
<feature type="compositionally biased region" description="Gly residues" evidence="1">
    <location>
        <begin position="50"/>
        <end position="64"/>
    </location>
</feature>